<accession>A0A9D1IND0</accession>
<comment type="caution">
    <text evidence="2">The sequence shown here is derived from an EMBL/GenBank/DDBJ whole genome shotgun (WGS) entry which is preliminary data.</text>
</comment>
<dbReference type="PANTHER" id="PTHR40101:SF1">
    <property type="entry name" value="4FE-4S DOMAIN-CONTAINING PROTEIN"/>
    <property type="match status" value="1"/>
</dbReference>
<dbReference type="EMBL" id="DVMS01000166">
    <property type="protein sequence ID" value="HIU39169.1"/>
    <property type="molecule type" value="Genomic_DNA"/>
</dbReference>
<name>A0A9D1IND0_9BACT</name>
<organism evidence="2 3">
    <name type="scientific">Candidatus Limisoma intestinavium</name>
    <dbReference type="NCBI Taxonomy" id="2840856"/>
    <lineage>
        <taxon>Bacteria</taxon>
        <taxon>Pseudomonadati</taxon>
        <taxon>Bacteroidota</taxon>
        <taxon>Bacteroidia</taxon>
        <taxon>Bacteroidales</taxon>
        <taxon>Candidatus Limisoma</taxon>
    </lineage>
</organism>
<gene>
    <name evidence="2" type="ORF">IAD18_05850</name>
</gene>
<dbReference type="PANTHER" id="PTHR40101">
    <property type="entry name" value="CONSERVED PROTEIN"/>
    <property type="match status" value="1"/>
</dbReference>
<evidence type="ECO:0000259" key="1">
    <source>
        <dbReference type="Pfam" id="PF09918"/>
    </source>
</evidence>
<dbReference type="Pfam" id="PF09918">
    <property type="entry name" value="DUF2148"/>
    <property type="match status" value="1"/>
</dbReference>
<dbReference type="Proteomes" id="UP000824076">
    <property type="component" value="Unassembled WGS sequence"/>
</dbReference>
<dbReference type="AlphaFoldDB" id="A0A9D1IND0"/>
<evidence type="ECO:0000313" key="2">
    <source>
        <dbReference type="EMBL" id="HIU39169.1"/>
    </source>
</evidence>
<reference evidence="2" key="2">
    <citation type="journal article" date="2021" name="PeerJ">
        <title>Extensive microbial diversity within the chicken gut microbiome revealed by metagenomics and culture.</title>
        <authorList>
            <person name="Gilroy R."/>
            <person name="Ravi A."/>
            <person name="Getino M."/>
            <person name="Pursley I."/>
            <person name="Horton D.L."/>
            <person name="Alikhan N.F."/>
            <person name="Baker D."/>
            <person name="Gharbi K."/>
            <person name="Hall N."/>
            <person name="Watson M."/>
            <person name="Adriaenssens E.M."/>
            <person name="Foster-Nyarko E."/>
            <person name="Jarju S."/>
            <person name="Secka A."/>
            <person name="Antonio M."/>
            <person name="Oren A."/>
            <person name="Chaudhuri R.R."/>
            <person name="La Ragione R."/>
            <person name="Hildebrand F."/>
            <person name="Pallen M.J."/>
        </authorList>
    </citation>
    <scope>NUCLEOTIDE SEQUENCE</scope>
    <source>
        <strain evidence="2">17073</strain>
    </source>
</reference>
<protein>
    <submittedName>
        <fullName evidence="2">Ferredoxin</fullName>
    </submittedName>
</protein>
<proteinExistence type="predicted"/>
<evidence type="ECO:0000313" key="3">
    <source>
        <dbReference type="Proteomes" id="UP000824076"/>
    </source>
</evidence>
<reference evidence="2" key="1">
    <citation type="submission" date="2020-10" db="EMBL/GenBank/DDBJ databases">
        <authorList>
            <person name="Gilroy R."/>
        </authorList>
    </citation>
    <scope>NUCLEOTIDE SEQUENCE</scope>
    <source>
        <strain evidence="2">17073</strain>
    </source>
</reference>
<dbReference type="GO" id="GO:0016491">
    <property type="term" value="F:oxidoreductase activity"/>
    <property type="evidence" value="ECO:0007669"/>
    <property type="project" value="InterPro"/>
</dbReference>
<dbReference type="InterPro" id="IPR019224">
    <property type="entry name" value="DUF2148"/>
</dbReference>
<dbReference type="Gene3D" id="3.40.109.10">
    <property type="entry name" value="NADH Oxidase"/>
    <property type="match status" value="1"/>
</dbReference>
<feature type="domain" description="DUF2148" evidence="1">
    <location>
        <begin position="107"/>
        <end position="173"/>
    </location>
</feature>
<dbReference type="InterPro" id="IPR000415">
    <property type="entry name" value="Nitroreductase-like"/>
</dbReference>
<sequence length="177" mass="19078">MVTNERDVRHSLVVEAARRMMTAARTAPKGKGVDIIEIALVEDWDDLSALADAMRRKAEESGFKFLLRDADNILQGDAVLLIGTRRMPMGLNCGYCGYPECELNPVGNPCAINSIDVGIAVGSACAAAADARVDTRVMFSAGWSSLQLGWLPDCSQVIAIAVSASSKNPYFDRKPKD</sequence>